<reference evidence="2" key="1">
    <citation type="submission" date="2022-01" db="EMBL/GenBank/DDBJ databases">
        <authorList>
            <person name="King R."/>
        </authorList>
    </citation>
    <scope>NUCLEOTIDE SEQUENCE</scope>
</reference>
<evidence type="ECO:0000313" key="2">
    <source>
        <dbReference type="EMBL" id="CAH1395612.1"/>
    </source>
</evidence>
<name>A0A9P0H566_NEZVI</name>
<keyword evidence="3" id="KW-1185">Reference proteome</keyword>
<dbReference type="EMBL" id="OV725079">
    <property type="protein sequence ID" value="CAH1395612.1"/>
    <property type="molecule type" value="Genomic_DNA"/>
</dbReference>
<gene>
    <name evidence="2" type="ORF">NEZAVI_LOCUS5858</name>
</gene>
<accession>A0A9P0H566</accession>
<dbReference type="Proteomes" id="UP001152798">
    <property type="component" value="Chromosome 3"/>
</dbReference>
<protein>
    <submittedName>
        <fullName evidence="2">Uncharacterized protein</fullName>
    </submittedName>
</protein>
<evidence type="ECO:0000256" key="1">
    <source>
        <dbReference type="SAM" id="MobiDB-lite"/>
    </source>
</evidence>
<sequence length="289" mass="33131">MTLAATKAHKELKLENEELKHLLLKLMSKYKTSEIKRNVLLKRNALLITDNKNLHIQLLETTKSKTLSEKAVATYQEAVKLLKNELKELKAETSSRGDQMDNTKSTAKSDLSSHMITSKPLQQIEESEQYFEVSEESLRDARSYSYKSYDSPPQSCAGTYVSDDMMTDAEVPSPSSGSQKDDYVMCSEVEAYYQIPEKNLGNRQEDFSNDITSNKTESLVSDEPKTEEKDPFELKRDRLWAQIKELREMAKVTDEELQTRRFAVAAKAEMIQNIHEEIKRMQTLISLAK</sequence>
<proteinExistence type="predicted"/>
<feature type="region of interest" description="Disordered" evidence="1">
    <location>
        <begin position="92"/>
        <end position="113"/>
    </location>
</feature>
<feature type="compositionally biased region" description="Polar residues" evidence="1">
    <location>
        <begin position="209"/>
        <end position="219"/>
    </location>
</feature>
<organism evidence="2 3">
    <name type="scientific">Nezara viridula</name>
    <name type="common">Southern green stink bug</name>
    <name type="synonym">Cimex viridulus</name>
    <dbReference type="NCBI Taxonomy" id="85310"/>
    <lineage>
        <taxon>Eukaryota</taxon>
        <taxon>Metazoa</taxon>
        <taxon>Ecdysozoa</taxon>
        <taxon>Arthropoda</taxon>
        <taxon>Hexapoda</taxon>
        <taxon>Insecta</taxon>
        <taxon>Pterygota</taxon>
        <taxon>Neoptera</taxon>
        <taxon>Paraneoptera</taxon>
        <taxon>Hemiptera</taxon>
        <taxon>Heteroptera</taxon>
        <taxon>Panheteroptera</taxon>
        <taxon>Pentatomomorpha</taxon>
        <taxon>Pentatomoidea</taxon>
        <taxon>Pentatomidae</taxon>
        <taxon>Pentatominae</taxon>
        <taxon>Nezara</taxon>
    </lineage>
</organism>
<feature type="region of interest" description="Disordered" evidence="1">
    <location>
        <begin position="201"/>
        <end position="231"/>
    </location>
</feature>
<feature type="compositionally biased region" description="Basic and acidic residues" evidence="1">
    <location>
        <begin position="222"/>
        <end position="231"/>
    </location>
</feature>
<evidence type="ECO:0000313" key="3">
    <source>
        <dbReference type="Proteomes" id="UP001152798"/>
    </source>
</evidence>
<feature type="compositionally biased region" description="Polar residues" evidence="1">
    <location>
        <begin position="102"/>
        <end position="113"/>
    </location>
</feature>
<feature type="compositionally biased region" description="Basic and acidic residues" evidence="1">
    <location>
        <begin position="92"/>
        <end position="101"/>
    </location>
</feature>
<dbReference type="AlphaFoldDB" id="A0A9P0H566"/>
<dbReference type="OrthoDB" id="6625260at2759"/>